<proteinExistence type="predicted"/>
<evidence type="ECO:0000256" key="1">
    <source>
        <dbReference type="SAM" id="Phobius"/>
    </source>
</evidence>
<gene>
    <name evidence="2" type="ORF">GCM10009823_14360</name>
</gene>
<dbReference type="Proteomes" id="UP001500984">
    <property type="component" value="Unassembled WGS sequence"/>
</dbReference>
<reference evidence="3" key="1">
    <citation type="journal article" date="2019" name="Int. J. Syst. Evol. Microbiol.">
        <title>The Global Catalogue of Microorganisms (GCM) 10K type strain sequencing project: providing services to taxonomists for standard genome sequencing and annotation.</title>
        <authorList>
            <consortium name="The Broad Institute Genomics Platform"/>
            <consortium name="The Broad Institute Genome Sequencing Center for Infectious Disease"/>
            <person name="Wu L."/>
            <person name="Ma J."/>
        </authorList>
    </citation>
    <scope>NUCLEOTIDE SEQUENCE [LARGE SCALE GENOMIC DNA]</scope>
    <source>
        <strain evidence="3">JCM 15900</strain>
    </source>
</reference>
<keyword evidence="1" id="KW-0472">Membrane</keyword>
<dbReference type="EMBL" id="BAAAPZ010000004">
    <property type="protein sequence ID" value="GAA2095024.1"/>
    <property type="molecule type" value="Genomic_DNA"/>
</dbReference>
<dbReference type="RefSeq" id="WP_344336581.1">
    <property type="nucleotide sequence ID" value="NZ_BAAAPZ010000004.1"/>
</dbReference>
<feature type="transmembrane region" description="Helical" evidence="1">
    <location>
        <begin position="116"/>
        <end position="141"/>
    </location>
</feature>
<comment type="caution">
    <text evidence="2">The sequence shown here is derived from an EMBL/GenBank/DDBJ whole genome shotgun (WGS) entry which is preliminary data.</text>
</comment>
<protein>
    <submittedName>
        <fullName evidence="2">Uncharacterized protein</fullName>
    </submittedName>
</protein>
<sequence>MHRTPEGAETFTFMHRRNFFARQRGLMNVWEYGLSLWSATRPANGEPPREVVLECADCHEHVAYRIQSQADTRRAKRRIKGGALAAAVLIVVFLGLAVVLGIISGDSARTDTARDAAGMGLAASVFLIAGALGTAIGLASYAEGYTGVVRGGGHELPRHGQALRRLASAQARAGGVITMSGQEGDRSERWGF</sequence>
<keyword evidence="1" id="KW-0812">Transmembrane</keyword>
<name>A0ABP5I6V1_9MICO</name>
<evidence type="ECO:0000313" key="3">
    <source>
        <dbReference type="Proteomes" id="UP001500984"/>
    </source>
</evidence>
<feature type="transmembrane region" description="Helical" evidence="1">
    <location>
        <begin position="83"/>
        <end position="104"/>
    </location>
</feature>
<keyword evidence="1" id="KW-1133">Transmembrane helix</keyword>
<accession>A0ABP5I6V1</accession>
<keyword evidence="3" id="KW-1185">Reference proteome</keyword>
<evidence type="ECO:0000313" key="2">
    <source>
        <dbReference type="EMBL" id="GAA2095024.1"/>
    </source>
</evidence>
<organism evidence="2 3">
    <name type="scientific">Brevibacterium salitolerans</name>
    <dbReference type="NCBI Taxonomy" id="1403566"/>
    <lineage>
        <taxon>Bacteria</taxon>
        <taxon>Bacillati</taxon>
        <taxon>Actinomycetota</taxon>
        <taxon>Actinomycetes</taxon>
        <taxon>Micrococcales</taxon>
        <taxon>Brevibacteriaceae</taxon>
        <taxon>Brevibacterium</taxon>
    </lineage>
</organism>